<dbReference type="InterPro" id="IPR036192">
    <property type="entry name" value="Cell_div_ZapA-like_sf"/>
</dbReference>
<evidence type="ECO:0000313" key="11">
    <source>
        <dbReference type="EMBL" id="PVY88711.1"/>
    </source>
</evidence>
<dbReference type="GO" id="GO:0043093">
    <property type="term" value="P:FtsZ-dependent cytokinesis"/>
    <property type="evidence" value="ECO:0007669"/>
    <property type="project" value="TreeGrafter"/>
</dbReference>
<dbReference type="InterPro" id="IPR007838">
    <property type="entry name" value="Cell_div_ZapA-like"/>
</dbReference>
<keyword evidence="12" id="KW-1185">Reference proteome</keyword>
<keyword evidence="5" id="KW-0717">Septation</keyword>
<dbReference type="GO" id="GO:0000917">
    <property type="term" value="P:division septum assembly"/>
    <property type="evidence" value="ECO:0007669"/>
    <property type="project" value="UniProtKB-KW"/>
</dbReference>
<evidence type="ECO:0000256" key="7">
    <source>
        <dbReference type="ARBA" id="ARBA00024910"/>
    </source>
</evidence>
<reference evidence="11 12" key="1">
    <citation type="submission" date="2018-04" db="EMBL/GenBank/DDBJ databases">
        <title>Genomic Encyclopedia of Type Strains, Phase IV (KMG-IV): sequencing the most valuable type-strain genomes for metagenomic binning, comparative biology and taxonomic classification.</title>
        <authorList>
            <person name="Goeker M."/>
        </authorList>
    </citation>
    <scope>NUCLEOTIDE SEQUENCE [LARGE SCALE GENOMIC DNA]</scope>
    <source>
        <strain evidence="11 12">DSM 20705</strain>
    </source>
</reference>
<dbReference type="GO" id="GO:0032153">
    <property type="term" value="C:cell division site"/>
    <property type="evidence" value="ECO:0007669"/>
    <property type="project" value="TreeGrafter"/>
</dbReference>
<dbReference type="PANTHER" id="PTHR34981">
    <property type="entry name" value="CELL DIVISION PROTEIN ZAPA"/>
    <property type="match status" value="1"/>
</dbReference>
<dbReference type="GO" id="GO:0005829">
    <property type="term" value="C:cytosol"/>
    <property type="evidence" value="ECO:0007669"/>
    <property type="project" value="TreeGrafter"/>
</dbReference>
<dbReference type="GO" id="GO:0030428">
    <property type="term" value="C:cell septum"/>
    <property type="evidence" value="ECO:0007669"/>
    <property type="project" value="TreeGrafter"/>
</dbReference>
<dbReference type="Proteomes" id="UP000245793">
    <property type="component" value="Unassembled WGS sequence"/>
</dbReference>
<keyword evidence="4 11" id="KW-0132">Cell division</keyword>
<comment type="subcellular location">
    <subcellularLocation>
        <location evidence="1">Cytoplasm</location>
    </subcellularLocation>
</comment>
<sequence length="145" mass="16801">MKKTKVEIYGRKYTVNSEYDERYIDHLCGYVNGKIRELVLKNQRLDYADACALCLMNVADDYVSEQKAKSHALTENEQLSKSYKELHERLKKAELAVNELSKKNNKLEDEVRRKDNEIVKLKLSLEKTYGGNSSESSEKDSTETK</sequence>
<keyword evidence="6" id="KW-0131">Cell cycle</keyword>
<dbReference type="Pfam" id="PF05164">
    <property type="entry name" value="ZapA"/>
    <property type="match status" value="1"/>
</dbReference>
<accession>A0A2U1DM03</accession>
<gene>
    <name evidence="11" type="ORF">C7381_1166</name>
</gene>
<dbReference type="AlphaFoldDB" id="A0A2U1DM03"/>
<evidence type="ECO:0000256" key="9">
    <source>
        <dbReference type="ARBA" id="ARBA00033158"/>
    </source>
</evidence>
<comment type="caution">
    <text evidence="11">The sequence shown here is derived from an EMBL/GenBank/DDBJ whole genome shotgun (WGS) entry which is preliminary data.</text>
</comment>
<dbReference type="GO" id="GO:0000921">
    <property type="term" value="P:septin ring assembly"/>
    <property type="evidence" value="ECO:0007669"/>
    <property type="project" value="TreeGrafter"/>
</dbReference>
<proteinExistence type="predicted"/>
<feature type="coiled-coil region" evidence="10">
    <location>
        <begin position="76"/>
        <end position="124"/>
    </location>
</feature>
<evidence type="ECO:0000256" key="6">
    <source>
        <dbReference type="ARBA" id="ARBA00023306"/>
    </source>
</evidence>
<comment type="function">
    <text evidence="7">Activator of cell division through the inhibition of FtsZ GTPase activity, therefore promoting FtsZ assembly into bundles of protofilaments necessary for the formation of the division Z ring. It is recruited early at mid-cell but it is not essential for cell division.</text>
</comment>
<dbReference type="InterPro" id="IPR053712">
    <property type="entry name" value="Bac_CellDiv_Activator"/>
</dbReference>
<evidence type="ECO:0000256" key="1">
    <source>
        <dbReference type="ARBA" id="ARBA00004496"/>
    </source>
</evidence>
<dbReference type="RefSeq" id="WP_165803646.1">
    <property type="nucleotide sequence ID" value="NZ_QEKV01000016.1"/>
</dbReference>
<dbReference type="Gene3D" id="6.10.250.790">
    <property type="match status" value="1"/>
</dbReference>
<dbReference type="EMBL" id="QEKV01000016">
    <property type="protein sequence ID" value="PVY88711.1"/>
    <property type="molecule type" value="Genomic_DNA"/>
</dbReference>
<evidence type="ECO:0000256" key="4">
    <source>
        <dbReference type="ARBA" id="ARBA00022618"/>
    </source>
</evidence>
<evidence type="ECO:0000256" key="5">
    <source>
        <dbReference type="ARBA" id="ARBA00023210"/>
    </source>
</evidence>
<evidence type="ECO:0000256" key="2">
    <source>
        <dbReference type="ARBA" id="ARBA00015195"/>
    </source>
</evidence>
<name>A0A2U1DM03_9FIRM</name>
<protein>
    <recommendedName>
        <fullName evidence="2">Cell division protein ZapA</fullName>
    </recommendedName>
    <alternativeName>
        <fullName evidence="9">Z ring-associated protein ZapA</fullName>
    </alternativeName>
</protein>
<dbReference type="SUPFAM" id="SSF102829">
    <property type="entry name" value="Cell division protein ZapA-like"/>
    <property type="match status" value="1"/>
</dbReference>
<comment type="subunit">
    <text evidence="8">Homodimer. Interacts with FtsZ.</text>
</comment>
<evidence type="ECO:0000313" key="12">
    <source>
        <dbReference type="Proteomes" id="UP000245793"/>
    </source>
</evidence>
<keyword evidence="10" id="KW-0175">Coiled coil</keyword>
<evidence type="ECO:0000256" key="10">
    <source>
        <dbReference type="SAM" id="Coils"/>
    </source>
</evidence>
<evidence type="ECO:0000256" key="3">
    <source>
        <dbReference type="ARBA" id="ARBA00022490"/>
    </source>
</evidence>
<keyword evidence="3" id="KW-0963">Cytoplasm</keyword>
<dbReference type="PANTHER" id="PTHR34981:SF1">
    <property type="entry name" value="CELL DIVISION PROTEIN ZAPA"/>
    <property type="match status" value="1"/>
</dbReference>
<evidence type="ECO:0000256" key="8">
    <source>
        <dbReference type="ARBA" id="ARBA00026068"/>
    </source>
</evidence>
<organism evidence="11 12">
    <name type="scientific">Ezakiella coagulans</name>
    <dbReference type="NCBI Taxonomy" id="46507"/>
    <lineage>
        <taxon>Bacteria</taxon>
        <taxon>Bacillati</taxon>
        <taxon>Bacillota</taxon>
        <taxon>Tissierellia</taxon>
        <taxon>Ezakiella</taxon>
    </lineage>
</organism>